<dbReference type="InterPro" id="IPR002656">
    <property type="entry name" value="Acyl_transf_3_dom"/>
</dbReference>
<feature type="transmembrane region" description="Helical" evidence="7">
    <location>
        <begin position="827"/>
        <end position="847"/>
    </location>
</feature>
<evidence type="ECO:0000256" key="7">
    <source>
        <dbReference type="RuleBase" id="RU363032"/>
    </source>
</evidence>
<evidence type="ECO:0000256" key="2">
    <source>
        <dbReference type="ARBA" id="ARBA00022448"/>
    </source>
</evidence>
<sequence length="1007" mass="109553">MIRPSAASMMSPPHPSRRRQRVSRTPALLLAPFFVVLLAFGLFPLLFSFAISFFDWNPLATVSRARFDGLWTYQNIFTDPAYWPALMRTLGTALKSALMQHAAALPLAFALHLTFRRLQGVLGTVLFLPYVTSPLATGPVLALLFTILWRPLGDLYSALYSGIQAVPALGALASALPYSLDAAGAERAFNLAWNGVGWNILLYLMALNAIPRQLYEAAQVDGAGLFRQFRRITLPLIRPMMFVAFTLSFLAATQASTWNPSAPISYATMTIPEYVIRTSFWDFDGGLAAGQTWVYFAGIAVVVGILYALIGRHFTELDTAGDASGTESATHIAPAPAAALKLLIGLALLSAVLPAAGLLLNATHPYPEFLLNIGDGLKDNYAALLAELPSFWRNVWNSVYVSTLAATGAVLTSLLAGYAFAHLDFPHKRTLYAVVLGVMLFPALANLIPTVLTMGLLGWVEQPRALWVPALASAIGIFLTRQYLQAAVPRSVLEAARIDGARTPAILTRIVVPVAWPVMVTVFLLTFITQWQTSLNALAILHDPDHRLVSQALSLVTGGALSLGAAIATLPTLLLFALAATQLARGLNITTGGGPAAAPVDTVPAGGTLAGADAVRAAACLMVIFHHLSQRLNGNDQSGVIREIQSFVMSGAVGVSAFFVLSGLLLSLPFWRRYLAGRNRPSLPEYARRRFLRIAPGFWASLGVSLLLTVALVPDAVSPYLRALSAATFTSSLHWLTLFPADLNGPLWSIGFEVVCYALLPIGMIGLFAIRRRHPALAFAWWLGIFAVTLLVHQWILTHLVPDAEGRGWQYGVTGGSKYWVPNYNPVGLYGHYLLGVLAAGVIAWRTRSGRVTARWNDALAVLLIAGIAGLLYATRHAPEFSFSVGRQPYFFPTFPLLVAALLATLPFTRFLGEWLDRPLRTTARLSFGLYIWHYLILELIRVLHNPRFAYFGIDDLGTWALTSAAALALAYWAASLSYRHIEEPFLRGMHRKQEVRTVSARPEAAD</sequence>
<feature type="transmembrane region" description="Helical" evidence="7">
    <location>
        <begin position="924"/>
        <end position="945"/>
    </location>
</feature>
<dbReference type="EMBL" id="JBHRZG010000003">
    <property type="protein sequence ID" value="MFC3831932.1"/>
    <property type="molecule type" value="Genomic_DNA"/>
</dbReference>
<evidence type="ECO:0000256" key="1">
    <source>
        <dbReference type="ARBA" id="ARBA00004651"/>
    </source>
</evidence>
<comment type="subcellular location">
    <subcellularLocation>
        <location evidence="1 7">Cell membrane</location>
        <topology evidence="1 7">Multi-pass membrane protein</topology>
    </subcellularLocation>
</comment>
<comment type="similarity">
    <text evidence="7">Belongs to the binding-protein-dependent transport system permease family.</text>
</comment>
<feature type="transmembrane region" description="Helical" evidence="7">
    <location>
        <begin position="466"/>
        <end position="484"/>
    </location>
</feature>
<feature type="transmembrane region" description="Helical" evidence="7">
    <location>
        <begin position="890"/>
        <end position="912"/>
    </location>
</feature>
<feature type="transmembrane region" description="Helical" evidence="7">
    <location>
        <begin position="777"/>
        <end position="797"/>
    </location>
</feature>
<dbReference type="Pfam" id="PF00528">
    <property type="entry name" value="BPD_transp_1"/>
    <property type="match status" value="2"/>
</dbReference>
<dbReference type="PANTHER" id="PTHR43744">
    <property type="entry name" value="ABC TRANSPORTER PERMEASE PROTEIN MG189-RELATED-RELATED"/>
    <property type="match status" value="1"/>
</dbReference>
<feature type="transmembrane region" description="Helical" evidence="7">
    <location>
        <begin position="232"/>
        <end position="252"/>
    </location>
</feature>
<dbReference type="SUPFAM" id="SSF161098">
    <property type="entry name" value="MetI-like"/>
    <property type="match status" value="2"/>
</dbReference>
<feature type="transmembrane region" description="Helical" evidence="7">
    <location>
        <begin position="292"/>
        <end position="310"/>
    </location>
</feature>
<evidence type="ECO:0000259" key="9">
    <source>
        <dbReference type="PROSITE" id="PS50928"/>
    </source>
</evidence>
<feature type="transmembrane region" description="Helical" evidence="7">
    <location>
        <begin position="859"/>
        <end position="878"/>
    </location>
</feature>
<gene>
    <name evidence="10" type="ORF">ACFOSB_03595</name>
</gene>
<feature type="transmembrane region" description="Helical" evidence="7">
    <location>
        <begin position="191"/>
        <end position="211"/>
    </location>
</feature>
<feature type="transmembrane region" description="Helical" evidence="7">
    <location>
        <begin position="433"/>
        <end position="460"/>
    </location>
</feature>
<evidence type="ECO:0000313" key="10">
    <source>
        <dbReference type="EMBL" id="MFC3831932.1"/>
    </source>
</evidence>
<feature type="transmembrane region" description="Helical" evidence="7">
    <location>
        <begin position="505"/>
        <end position="528"/>
    </location>
</feature>
<keyword evidence="3" id="KW-1003">Cell membrane</keyword>
<feature type="region of interest" description="Disordered" evidence="8">
    <location>
        <begin position="1"/>
        <end position="20"/>
    </location>
</feature>
<evidence type="ECO:0000256" key="8">
    <source>
        <dbReference type="SAM" id="MobiDB-lite"/>
    </source>
</evidence>
<dbReference type="Proteomes" id="UP001595803">
    <property type="component" value="Unassembled WGS sequence"/>
</dbReference>
<feature type="transmembrane region" description="Helical" evidence="7">
    <location>
        <begin position="127"/>
        <end position="149"/>
    </location>
</feature>
<name>A0ABV7Z3J1_9DEIO</name>
<dbReference type="Pfam" id="PF01757">
    <property type="entry name" value="Acyl_transf_3"/>
    <property type="match status" value="1"/>
</dbReference>
<dbReference type="InterPro" id="IPR035906">
    <property type="entry name" value="MetI-like_sf"/>
</dbReference>
<keyword evidence="10" id="KW-0808">Transferase</keyword>
<dbReference type="InterPro" id="IPR000515">
    <property type="entry name" value="MetI-like"/>
</dbReference>
<feature type="transmembrane region" description="Helical" evidence="7">
    <location>
        <begin position="647"/>
        <end position="671"/>
    </location>
</feature>
<accession>A0ABV7Z3J1</accession>
<feature type="domain" description="ABC transmembrane type-1" evidence="9">
    <location>
        <begin position="395"/>
        <end position="579"/>
    </location>
</feature>
<dbReference type="RefSeq" id="WP_322472817.1">
    <property type="nucleotide sequence ID" value="NZ_JBHRZG010000003.1"/>
</dbReference>
<feature type="transmembrane region" description="Helical" evidence="7">
    <location>
        <begin position="957"/>
        <end position="975"/>
    </location>
</feature>
<dbReference type="Gene3D" id="1.10.3720.10">
    <property type="entry name" value="MetI-like"/>
    <property type="match status" value="2"/>
</dbReference>
<keyword evidence="10" id="KW-0012">Acyltransferase</keyword>
<comment type="caution">
    <text evidence="10">The sequence shown here is derived from an EMBL/GenBank/DDBJ whole genome shotgun (WGS) entry which is preliminary data.</text>
</comment>
<keyword evidence="2 7" id="KW-0813">Transport</keyword>
<feature type="transmembrane region" description="Helical" evidence="7">
    <location>
        <begin position="27"/>
        <end position="54"/>
    </location>
</feature>
<evidence type="ECO:0000313" key="11">
    <source>
        <dbReference type="Proteomes" id="UP001595803"/>
    </source>
</evidence>
<dbReference type="GO" id="GO:0016746">
    <property type="term" value="F:acyltransferase activity"/>
    <property type="evidence" value="ECO:0007669"/>
    <property type="project" value="UniProtKB-KW"/>
</dbReference>
<keyword evidence="4 7" id="KW-0812">Transmembrane</keyword>
<feature type="domain" description="ABC transmembrane type-1" evidence="9">
    <location>
        <begin position="86"/>
        <end position="311"/>
    </location>
</feature>
<evidence type="ECO:0000256" key="6">
    <source>
        <dbReference type="ARBA" id="ARBA00023136"/>
    </source>
</evidence>
<dbReference type="CDD" id="cd06261">
    <property type="entry name" value="TM_PBP2"/>
    <property type="match status" value="2"/>
</dbReference>
<feature type="transmembrane region" description="Helical" evidence="7">
    <location>
        <begin position="747"/>
        <end position="770"/>
    </location>
</feature>
<evidence type="ECO:0000256" key="5">
    <source>
        <dbReference type="ARBA" id="ARBA00022989"/>
    </source>
</evidence>
<dbReference type="PROSITE" id="PS50928">
    <property type="entry name" value="ABC_TM1"/>
    <property type="match status" value="2"/>
</dbReference>
<keyword evidence="11" id="KW-1185">Reference proteome</keyword>
<evidence type="ECO:0000256" key="3">
    <source>
        <dbReference type="ARBA" id="ARBA00022475"/>
    </source>
</evidence>
<organism evidence="10 11">
    <name type="scientific">Deinococcus rufus</name>
    <dbReference type="NCBI Taxonomy" id="2136097"/>
    <lineage>
        <taxon>Bacteria</taxon>
        <taxon>Thermotogati</taxon>
        <taxon>Deinococcota</taxon>
        <taxon>Deinococci</taxon>
        <taxon>Deinococcales</taxon>
        <taxon>Deinococcaceae</taxon>
        <taxon>Deinococcus</taxon>
    </lineage>
</organism>
<feature type="transmembrane region" description="Helical" evidence="7">
    <location>
        <begin position="342"/>
        <end position="362"/>
    </location>
</feature>
<feature type="compositionally biased region" description="Low complexity" evidence="8">
    <location>
        <begin position="1"/>
        <end position="11"/>
    </location>
</feature>
<evidence type="ECO:0000256" key="4">
    <source>
        <dbReference type="ARBA" id="ARBA00022692"/>
    </source>
</evidence>
<keyword evidence="5 7" id="KW-1133">Transmembrane helix</keyword>
<feature type="transmembrane region" description="Helical" evidence="7">
    <location>
        <begin position="548"/>
        <end position="578"/>
    </location>
</feature>
<protein>
    <submittedName>
        <fullName evidence="10">Acyltransferase family protein</fullName>
    </submittedName>
</protein>
<proteinExistence type="inferred from homology"/>
<feature type="transmembrane region" description="Helical" evidence="7">
    <location>
        <begin position="691"/>
        <end position="713"/>
    </location>
</feature>
<dbReference type="PANTHER" id="PTHR43744:SF12">
    <property type="entry name" value="ABC TRANSPORTER PERMEASE PROTEIN MG189-RELATED"/>
    <property type="match status" value="1"/>
</dbReference>
<reference evidence="11" key="1">
    <citation type="journal article" date="2019" name="Int. J. Syst. Evol. Microbiol.">
        <title>The Global Catalogue of Microorganisms (GCM) 10K type strain sequencing project: providing services to taxonomists for standard genome sequencing and annotation.</title>
        <authorList>
            <consortium name="The Broad Institute Genomics Platform"/>
            <consortium name="The Broad Institute Genome Sequencing Center for Infectious Disease"/>
            <person name="Wu L."/>
            <person name="Ma J."/>
        </authorList>
    </citation>
    <scope>NUCLEOTIDE SEQUENCE [LARGE SCALE GENOMIC DNA]</scope>
    <source>
        <strain evidence="11">CCTCC AB 2017081</strain>
    </source>
</reference>
<feature type="transmembrane region" description="Helical" evidence="7">
    <location>
        <begin position="399"/>
        <end position="421"/>
    </location>
</feature>
<keyword evidence="6 7" id="KW-0472">Membrane</keyword>